<name>D2HUC4_AILME</name>
<evidence type="ECO:0000313" key="1">
    <source>
        <dbReference type="EMBL" id="EFB13361.1"/>
    </source>
</evidence>
<dbReference type="AlphaFoldDB" id="D2HUC4"/>
<protein>
    <submittedName>
        <fullName evidence="1">Uncharacterized protein</fullName>
    </submittedName>
</protein>
<reference evidence="1" key="1">
    <citation type="journal article" date="2010" name="Nature">
        <title>The sequence and de novo assembly of the giant panda genome.</title>
        <authorList>
            <person name="Li R."/>
            <person name="Fan W."/>
            <person name="Tian G."/>
            <person name="Zhu H."/>
            <person name="He L."/>
            <person name="Cai J."/>
            <person name="Huang Q."/>
            <person name="Cai Q."/>
            <person name="Li B."/>
            <person name="Bai Y."/>
            <person name="Zhang Z."/>
            <person name="Zhang Y."/>
            <person name="Wang W."/>
            <person name="Li J."/>
            <person name="Wei F."/>
            <person name="Li H."/>
            <person name="Jian M."/>
            <person name="Li J."/>
            <person name="Zhang Z."/>
            <person name="Nielsen R."/>
            <person name="Li D."/>
            <person name="Gu W."/>
            <person name="Yang Z."/>
            <person name="Xuan Z."/>
            <person name="Ryder O.A."/>
            <person name="Leung F.C."/>
            <person name="Zhou Y."/>
            <person name="Cao J."/>
            <person name="Sun X."/>
            <person name="Fu Y."/>
            <person name="Fang X."/>
            <person name="Guo X."/>
            <person name="Wang B."/>
            <person name="Hou R."/>
            <person name="Shen F."/>
            <person name="Mu B."/>
            <person name="Ni P."/>
            <person name="Lin R."/>
            <person name="Qian W."/>
            <person name="Wang G."/>
            <person name="Yu C."/>
            <person name="Nie W."/>
            <person name="Wang J."/>
            <person name="Wu Z."/>
            <person name="Liang H."/>
            <person name="Min J."/>
            <person name="Wu Q."/>
            <person name="Cheng S."/>
            <person name="Ruan J."/>
            <person name="Wang M."/>
            <person name="Shi Z."/>
            <person name="Wen M."/>
            <person name="Liu B."/>
            <person name="Ren X."/>
            <person name="Zheng H."/>
            <person name="Dong D."/>
            <person name="Cook K."/>
            <person name="Shan G."/>
            <person name="Zhang H."/>
            <person name="Kosiol C."/>
            <person name="Xie X."/>
            <person name="Lu Z."/>
            <person name="Zheng H."/>
            <person name="Li Y."/>
            <person name="Steiner C.C."/>
            <person name="Lam T.T."/>
            <person name="Lin S."/>
            <person name="Zhang Q."/>
            <person name="Li G."/>
            <person name="Tian J."/>
            <person name="Gong T."/>
            <person name="Liu H."/>
            <person name="Zhang D."/>
            <person name="Fang L."/>
            <person name="Ye C."/>
            <person name="Zhang J."/>
            <person name="Hu W."/>
            <person name="Xu A."/>
            <person name="Ren Y."/>
            <person name="Zhang G."/>
            <person name="Bruford M.W."/>
            <person name="Li Q."/>
            <person name="Ma L."/>
            <person name="Guo Y."/>
            <person name="An N."/>
            <person name="Hu Y."/>
            <person name="Zheng Y."/>
            <person name="Shi Y."/>
            <person name="Li Z."/>
            <person name="Liu Q."/>
            <person name="Chen Y."/>
            <person name="Zhao J."/>
            <person name="Qu N."/>
            <person name="Zhao S."/>
            <person name="Tian F."/>
            <person name="Wang X."/>
            <person name="Wang H."/>
            <person name="Xu L."/>
            <person name="Liu X."/>
            <person name="Vinar T."/>
            <person name="Wang Y."/>
            <person name="Lam T.W."/>
            <person name="Yiu S.M."/>
            <person name="Liu S."/>
            <person name="Zhang H."/>
            <person name="Li D."/>
            <person name="Huang Y."/>
            <person name="Wang X."/>
            <person name="Yang G."/>
            <person name="Jiang Z."/>
            <person name="Wang J."/>
            <person name="Qin N."/>
            <person name="Li L."/>
            <person name="Li J."/>
            <person name="Bolund L."/>
            <person name="Kristiansen K."/>
            <person name="Wong G.K."/>
            <person name="Olson M."/>
            <person name="Zhang X."/>
            <person name="Li S."/>
            <person name="Yang H."/>
            <person name="Wang J."/>
            <person name="Wang J."/>
        </authorList>
    </citation>
    <scope>NUCLEOTIDE SEQUENCE [LARGE SCALE GENOMIC DNA]</scope>
</reference>
<organism evidence="1">
    <name type="scientific">Ailuropoda melanoleuca</name>
    <name type="common">Giant panda</name>
    <dbReference type="NCBI Taxonomy" id="9646"/>
    <lineage>
        <taxon>Eukaryota</taxon>
        <taxon>Metazoa</taxon>
        <taxon>Chordata</taxon>
        <taxon>Craniata</taxon>
        <taxon>Vertebrata</taxon>
        <taxon>Euteleostomi</taxon>
        <taxon>Mammalia</taxon>
        <taxon>Eutheria</taxon>
        <taxon>Laurasiatheria</taxon>
        <taxon>Carnivora</taxon>
        <taxon>Caniformia</taxon>
        <taxon>Ursidae</taxon>
        <taxon>Ailuropoda</taxon>
    </lineage>
</organism>
<sequence length="350" mass="37563">MCLVDVRQGAPEKTGQKLKARQLQNGARKDDRFSTKTETQTNNGLTIQTFVSSFVLMKQSGCCCSKARRVALLYEVVRESRLQSCCHKGQLDSSTLVAVPVLLLLTSLTYLYRLQAFAQVGSQGAHVPVCECVSMCVWGVKRSFSQNVPSPVAFFQSLYSVHNGDFQGPTEPVCCRAKTAPVPHEEPQSLVSGGHCVADLGPNGSLVVRGPGGRAGGPWHRPPRGCAAGGRVVQGAHPPAYLPQEVWVSVSPTCHLPHTQIAAVVTTGPWAALGGGTPPPSQETHGALGPAPLWPVTFPGTSRAWMPGKEVVLWESVTVRGRSPLHGSREDLRAFSSLLRFAATRFNLEP</sequence>
<dbReference type="InParanoid" id="D2HUC4"/>
<dbReference type="EMBL" id="GL193394">
    <property type="protein sequence ID" value="EFB13361.1"/>
    <property type="molecule type" value="Genomic_DNA"/>
</dbReference>
<accession>D2HUC4</accession>
<gene>
    <name evidence="1" type="ORF">PANDA_015862</name>
</gene>
<proteinExistence type="predicted"/>